<protein>
    <submittedName>
        <fullName evidence="2">Uncharacterized protein</fullName>
    </submittedName>
</protein>
<dbReference type="EMBL" id="UOET01000232">
    <property type="protein sequence ID" value="VAW28387.1"/>
    <property type="molecule type" value="Genomic_DNA"/>
</dbReference>
<reference evidence="2" key="1">
    <citation type="submission" date="2018-06" db="EMBL/GenBank/DDBJ databases">
        <authorList>
            <person name="Zhirakovskaya E."/>
        </authorList>
    </citation>
    <scope>NUCLEOTIDE SEQUENCE</scope>
</reference>
<sequence length="43" mass="4719">MSTQALIFMVAVETTVTIITIYFFIKVLRSPGGPGDGDNEEEK</sequence>
<dbReference type="AlphaFoldDB" id="A0A3B0UT08"/>
<evidence type="ECO:0000313" key="2">
    <source>
        <dbReference type="EMBL" id="VAW28387.1"/>
    </source>
</evidence>
<feature type="transmembrane region" description="Helical" evidence="1">
    <location>
        <begin position="6"/>
        <end position="25"/>
    </location>
</feature>
<evidence type="ECO:0000256" key="1">
    <source>
        <dbReference type="SAM" id="Phobius"/>
    </source>
</evidence>
<name>A0A3B0UT08_9ZZZZ</name>
<proteinExistence type="predicted"/>
<keyword evidence="1" id="KW-0812">Transmembrane</keyword>
<gene>
    <name evidence="2" type="ORF">MNBD_BACTEROID07-375</name>
</gene>
<organism evidence="2">
    <name type="scientific">hydrothermal vent metagenome</name>
    <dbReference type="NCBI Taxonomy" id="652676"/>
    <lineage>
        <taxon>unclassified sequences</taxon>
        <taxon>metagenomes</taxon>
        <taxon>ecological metagenomes</taxon>
    </lineage>
</organism>
<accession>A0A3B0UT08</accession>
<keyword evidence="1" id="KW-0472">Membrane</keyword>
<keyword evidence="1" id="KW-1133">Transmembrane helix</keyword>